<protein>
    <recommendedName>
        <fullName evidence="2">Single-stranded DNA-binding protein</fullName>
    </recommendedName>
</protein>
<dbReference type="AlphaFoldDB" id="A0A375YPL3"/>
<proteinExistence type="predicted"/>
<evidence type="ECO:0000313" key="4">
    <source>
        <dbReference type="EMBL" id="SRX83088.1"/>
    </source>
</evidence>
<accession>A0A375YPL3</accession>
<dbReference type="GO" id="GO:0003697">
    <property type="term" value="F:single-stranded DNA binding"/>
    <property type="evidence" value="ECO:0007669"/>
    <property type="project" value="InterPro"/>
</dbReference>
<dbReference type="Proteomes" id="UP000252008">
    <property type="component" value="Unassembled WGS sequence"/>
</dbReference>
<keyword evidence="5" id="KW-1185">Reference proteome</keyword>
<sequence length="169" mass="18029">MFETPITIVGNIVTAPDRRWVGDQELIKFRVASNSRRRTADGTWEPGNSLYATVNCWGNLITGVGAGLGKGDPVIVVGYVYTSEYEDRDGNRRSSLEIRATSVGPDLARCIVRIESRRHPRPAVTDSPTDCQADSPADAQSEPGAREPAAEGSSAATGDPGEESLPLSA</sequence>
<dbReference type="InterPro" id="IPR012340">
    <property type="entry name" value="NA-bd_OB-fold"/>
</dbReference>
<dbReference type="PROSITE" id="PS50935">
    <property type="entry name" value="SSB"/>
    <property type="match status" value="1"/>
</dbReference>
<dbReference type="NCBIfam" id="NF004512">
    <property type="entry name" value="PRK05853.1"/>
    <property type="match status" value="1"/>
</dbReference>
<evidence type="ECO:0000256" key="2">
    <source>
        <dbReference type="PIRNR" id="PIRNR002070"/>
    </source>
</evidence>
<organism evidence="4 5">
    <name type="scientific">Mycolicibacterium parafortuitum</name>
    <name type="common">Mycobacterium parafortuitum</name>
    <dbReference type="NCBI Taxonomy" id="39692"/>
    <lineage>
        <taxon>Bacteria</taxon>
        <taxon>Bacillati</taxon>
        <taxon>Actinomycetota</taxon>
        <taxon>Actinomycetes</taxon>
        <taxon>Mycobacteriales</taxon>
        <taxon>Mycobacteriaceae</taxon>
        <taxon>Mycolicibacterium</taxon>
    </lineage>
</organism>
<dbReference type="RefSeq" id="WP_083143998.1">
    <property type="nucleotide sequence ID" value="NZ_MVID01000011.1"/>
</dbReference>
<dbReference type="STRING" id="39692.BST38_14390"/>
<evidence type="ECO:0000256" key="3">
    <source>
        <dbReference type="SAM" id="MobiDB-lite"/>
    </source>
</evidence>
<dbReference type="InterPro" id="IPR011344">
    <property type="entry name" value="ssDNA-bd"/>
</dbReference>
<dbReference type="EMBL" id="UEGS01000001">
    <property type="protein sequence ID" value="SRX83088.1"/>
    <property type="molecule type" value="Genomic_DNA"/>
</dbReference>
<feature type="region of interest" description="Disordered" evidence="3">
    <location>
        <begin position="118"/>
        <end position="169"/>
    </location>
</feature>
<keyword evidence="1 2" id="KW-0238">DNA-binding</keyword>
<gene>
    <name evidence="4" type="ORF">MPP7335_04859</name>
</gene>
<dbReference type="PIRSF" id="PIRSF002070">
    <property type="entry name" value="SSB"/>
    <property type="match status" value="1"/>
</dbReference>
<reference evidence="4 5" key="1">
    <citation type="submission" date="2018-05" db="EMBL/GenBank/DDBJ databases">
        <authorList>
            <consortium name="IHU Genomes"/>
        </authorList>
    </citation>
    <scope>NUCLEOTIDE SEQUENCE [LARGE SCALE GENOMIC DNA]</scope>
    <source>
        <strain evidence="4 5">P7335</strain>
    </source>
</reference>
<evidence type="ECO:0000313" key="5">
    <source>
        <dbReference type="Proteomes" id="UP000252008"/>
    </source>
</evidence>
<dbReference type="GO" id="GO:0006260">
    <property type="term" value="P:DNA replication"/>
    <property type="evidence" value="ECO:0007669"/>
    <property type="project" value="InterPro"/>
</dbReference>
<dbReference type="Gene3D" id="2.40.50.140">
    <property type="entry name" value="Nucleic acid-binding proteins"/>
    <property type="match status" value="1"/>
</dbReference>
<dbReference type="SUPFAM" id="SSF50249">
    <property type="entry name" value="Nucleic acid-binding proteins"/>
    <property type="match status" value="1"/>
</dbReference>
<dbReference type="InterPro" id="IPR000424">
    <property type="entry name" value="Primosome_PriB/ssb"/>
</dbReference>
<dbReference type="Pfam" id="PF00436">
    <property type="entry name" value="SSB"/>
    <property type="match status" value="1"/>
</dbReference>
<name>A0A375YPL3_MYCPF</name>
<evidence type="ECO:0000256" key="1">
    <source>
        <dbReference type="ARBA" id="ARBA00023125"/>
    </source>
</evidence>
<dbReference type="CDD" id="cd04496">
    <property type="entry name" value="SSB_OBF"/>
    <property type="match status" value="1"/>
</dbReference>